<feature type="coiled-coil region" evidence="1">
    <location>
        <begin position="214"/>
        <end position="303"/>
    </location>
</feature>
<reference evidence="3" key="1">
    <citation type="submission" date="2020-03" db="EMBL/GenBank/DDBJ databases">
        <title>Intra-Species Differences in Population Size shape Life History and Genome Evolution.</title>
        <authorList>
            <person name="Willemsen D."/>
            <person name="Cui R."/>
            <person name="Valenzano D.R."/>
        </authorList>
    </citation>
    <scope>NUCLEOTIDE SEQUENCE</scope>
    <source>
        <strain evidence="3">GRZ</strain>
        <tissue evidence="3">Whole</tissue>
    </source>
</reference>
<feature type="compositionally biased region" description="Polar residues" evidence="2">
    <location>
        <begin position="1036"/>
        <end position="1074"/>
    </location>
</feature>
<feature type="compositionally biased region" description="Basic and acidic residues" evidence="2">
    <location>
        <begin position="682"/>
        <end position="692"/>
    </location>
</feature>
<dbReference type="GO" id="GO:0000793">
    <property type="term" value="C:condensed chromosome"/>
    <property type="evidence" value="ECO:0007669"/>
    <property type="project" value="TreeGrafter"/>
</dbReference>
<protein>
    <submittedName>
        <fullName evidence="3">Golgin subfamily A member 4-like</fullName>
    </submittedName>
</protein>
<dbReference type="GO" id="GO:0000796">
    <property type="term" value="C:condensin complex"/>
    <property type="evidence" value="ECO:0007669"/>
    <property type="project" value="TreeGrafter"/>
</dbReference>
<evidence type="ECO:0000256" key="1">
    <source>
        <dbReference type="SAM" id="Coils"/>
    </source>
</evidence>
<dbReference type="GO" id="GO:0007076">
    <property type="term" value="P:mitotic chromosome condensation"/>
    <property type="evidence" value="ECO:0007669"/>
    <property type="project" value="TreeGrafter"/>
</dbReference>
<evidence type="ECO:0000256" key="2">
    <source>
        <dbReference type="SAM" id="MobiDB-lite"/>
    </source>
</evidence>
<feature type="coiled-coil region" evidence="1">
    <location>
        <begin position="84"/>
        <end position="111"/>
    </location>
</feature>
<dbReference type="GO" id="GO:0000785">
    <property type="term" value="C:chromatin"/>
    <property type="evidence" value="ECO:0007669"/>
    <property type="project" value="TreeGrafter"/>
</dbReference>
<dbReference type="Proteomes" id="UP000822369">
    <property type="component" value="Chromosome 18"/>
</dbReference>
<feature type="region of interest" description="Disordered" evidence="2">
    <location>
        <begin position="628"/>
        <end position="692"/>
    </location>
</feature>
<evidence type="ECO:0000313" key="4">
    <source>
        <dbReference type="Proteomes" id="UP000822369"/>
    </source>
</evidence>
<dbReference type="PANTHER" id="PTHR43941:SF1">
    <property type="entry name" value="STRUCTURAL MAINTENANCE OF CHROMOSOMES PROTEIN 2"/>
    <property type="match status" value="1"/>
</dbReference>
<feature type="compositionally biased region" description="Acidic residues" evidence="2">
    <location>
        <begin position="778"/>
        <end position="813"/>
    </location>
</feature>
<comment type="caution">
    <text evidence="3">The sequence shown here is derived from an EMBL/GenBank/DDBJ whole genome shotgun (WGS) entry which is preliminary data.</text>
</comment>
<name>A0A9D2XFS4_NOTFU</name>
<evidence type="ECO:0000313" key="3">
    <source>
        <dbReference type="EMBL" id="KAF7201451.1"/>
    </source>
</evidence>
<feature type="compositionally biased region" description="Basic and acidic residues" evidence="2">
    <location>
        <begin position="915"/>
        <end position="931"/>
    </location>
</feature>
<dbReference type="AlphaFoldDB" id="A0A9D2XFS4"/>
<dbReference type="EMBL" id="JAAVVJ010000018">
    <property type="protein sequence ID" value="KAF7201451.1"/>
    <property type="molecule type" value="Genomic_DNA"/>
</dbReference>
<feature type="compositionally biased region" description="Basic and acidic residues" evidence="2">
    <location>
        <begin position="839"/>
        <end position="851"/>
    </location>
</feature>
<proteinExistence type="predicted"/>
<feature type="compositionally biased region" description="Polar residues" evidence="2">
    <location>
        <begin position="642"/>
        <end position="662"/>
    </location>
</feature>
<organism evidence="3 4">
    <name type="scientific">Nothobranchius furzeri</name>
    <name type="common">Turquoise killifish</name>
    <dbReference type="NCBI Taxonomy" id="105023"/>
    <lineage>
        <taxon>Eukaryota</taxon>
        <taxon>Metazoa</taxon>
        <taxon>Chordata</taxon>
        <taxon>Craniata</taxon>
        <taxon>Vertebrata</taxon>
        <taxon>Euteleostomi</taxon>
        <taxon>Actinopterygii</taxon>
        <taxon>Neopterygii</taxon>
        <taxon>Teleostei</taxon>
        <taxon>Neoteleostei</taxon>
        <taxon>Acanthomorphata</taxon>
        <taxon>Ovalentaria</taxon>
        <taxon>Atherinomorphae</taxon>
        <taxon>Cyprinodontiformes</taxon>
        <taxon>Nothobranchiidae</taxon>
        <taxon>Nothobranchius</taxon>
    </lineage>
</organism>
<feature type="compositionally biased region" description="Basic and acidic residues" evidence="2">
    <location>
        <begin position="628"/>
        <end position="638"/>
    </location>
</feature>
<feature type="compositionally biased region" description="Basic and acidic residues" evidence="2">
    <location>
        <begin position="763"/>
        <end position="777"/>
    </location>
</feature>
<keyword evidence="1" id="KW-0175">Coiled coil</keyword>
<feature type="region of interest" description="Disordered" evidence="2">
    <location>
        <begin position="730"/>
        <end position="1108"/>
    </location>
</feature>
<feature type="compositionally biased region" description="Low complexity" evidence="2">
    <location>
        <begin position="853"/>
        <end position="865"/>
    </location>
</feature>
<gene>
    <name evidence="3" type="ORF">G4P62_015294</name>
</gene>
<dbReference type="PANTHER" id="PTHR43941">
    <property type="entry name" value="STRUCTURAL MAINTENANCE OF CHROMOSOMES PROTEIN 2"/>
    <property type="match status" value="1"/>
</dbReference>
<feature type="compositionally biased region" description="Low complexity" evidence="2">
    <location>
        <begin position="902"/>
        <end position="914"/>
    </location>
</feature>
<dbReference type="GO" id="GO:0003682">
    <property type="term" value="F:chromatin binding"/>
    <property type="evidence" value="ECO:0007669"/>
    <property type="project" value="TreeGrafter"/>
</dbReference>
<accession>A0A9D2XFS4</accession>
<feature type="coiled-coil region" evidence="1">
    <location>
        <begin position="400"/>
        <end position="570"/>
    </location>
</feature>
<sequence length="1131" mass="129619">MFSRMEMMSSTSNLKKQEDFRQCNETMFLGKTYFPKQLEREDRYCETQVPYYRGIEIDPVGQTEMSRNLHQKCVENEGKWKKETDQLKAQNHELRISLDQAKQDIEVMRNRFFSLMSTLDSYNKCVDQVATETPKMVFEAYSLTNKYESVANKMNRIVASTDAKLDKNKDQLICDLKRQLQSAKAEFDQKNAWPYQETRPALRSDTVQFSGNHISALQNAVIDSENKISRLNELLNMYTKEIELNLQVSKEHSTAAQKDRELSTLFEQVETLKTELETMKNKARETEKELKQANVSAEEKDELVNQIMNKLGKFKTDIFRLQSAFKEFCRWKNQIRSSNDKTETWFSVVEHLEIRIKDLVEDSEDMTVFKQRTAYAPKLHKPLTDLSHTKERSLEMGCGIKNTTKINDEEKIKLQELKDKERLKELQNSEAALLKEVSDLQDKCSQYDEKIASLRGNFEKVEREKISAETFSEELKQKNQELQAFVNSLKDRCQKQKETNEGMQGSHLQETKRQQLEIKQLTDSLQKKESAIQECQNKLGQTMVGHEEVKQKHEKELAQLASDSKKETKKYIDEICQLKEKIEELESMTFLDFRPDSDIAEKLEELTVELLISQEARRRIQEEKDKLQKEHEELKEQIKQLSADNKMSGSKDSLSKTYSDCTSPGVRKMSKSSMPITPGKISPKDQANKRKDYQLLIPDLGFTDVVRKDAPCSSGSDDKLSLCKKRMTSTYERENKFSEEISEEPQSGSENERAKGCSQELSEELKSDFDYELRENISEETSEDADDDDDDESSITESDYEYSDSLIDDETSEEPWSPETVKRISKKFIEESQSGSDGECEKRFSKYELSDKPQSGSSEEPQSGSDSEHKKRFSKCKLSKEPQSGSDGECKKRFSKYKLSKEPQSGSSEEPQSGSDRELKKRFSTCKHSDEPQSGSDGKCKKRFSKYELRDGPQSGSDGESKKRFSEYELSDEPMQEVGSCSNDVVGKKTRSPPLKLQLGKTTLRPVKTRPIEQGSNATKVLPPLSGKCILPPISTKPTSPLSRTSTLPPLSERSTPSNSRQSTSPLSGKTTPSHSRRPASPPLFETPSPPHSKKSTRPSLDRHPKPVLYKTKACHLDSLSNTEKVYIMLD</sequence>